<dbReference type="STRING" id="1612202.SAMN05421734_101424"/>
<dbReference type="PIRSF" id="PIRSF021331">
    <property type="entry name" value="YkoF"/>
    <property type="match status" value="1"/>
</dbReference>
<dbReference type="EMBL" id="FMYI01000001">
    <property type="protein sequence ID" value="SDB84482.1"/>
    <property type="molecule type" value="Genomic_DNA"/>
</dbReference>
<reference evidence="4" key="1">
    <citation type="submission" date="2016-09" db="EMBL/GenBank/DDBJ databases">
        <authorList>
            <person name="Varghese N."/>
            <person name="Submissions S."/>
        </authorList>
    </citation>
    <scope>NUCLEOTIDE SEQUENCE [LARGE SCALE GENOMIC DNA]</scope>
    <source>
        <strain evidence="4">S5</strain>
    </source>
</reference>
<dbReference type="Pfam" id="PF07615">
    <property type="entry name" value="Ykof"/>
    <property type="match status" value="2"/>
</dbReference>
<evidence type="ECO:0000313" key="4">
    <source>
        <dbReference type="Proteomes" id="UP000242949"/>
    </source>
</evidence>
<feature type="binding site" evidence="1">
    <location>
        <position position="50"/>
    </location>
    <ligand>
        <name>thiamine</name>
        <dbReference type="ChEBI" id="CHEBI:18385"/>
    </ligand>
</feature>
<feature type="domain" description="Thiamin/hydroxymethyl pyrimidine-binding YkoF putative" evidence="2">
    <location>
        <begin position="11"/>
        <end position="90"/>
    </location>
</feature>
<dbReference type="InterPro" id="IPR029756">
    <property type="entry name" value="MTH1187/YkoF-like"/>
</dbReference>
<protein>
    <submittedName>
        <fullName evidence="3">YKOF-related Family</fullName>
    </submittedName>
</protein>
<evidence type="ECO:0000256" key="1">
    <source>
        <dbReference type="PIRSR" id="PIRSR021331-1"/>
    </source>
</evidence>
<sequence length="203" mass="22040">MGNFVCLSNRIAGCRFSIHPMRDDFIDIITTALKEVDTSKVWVQTDDVSTLVRGRIAHIFDVTKALYLHAAKTGAHVAFEATYSVGCPGDTAGDVFMAEDDVVLNKETVDSIKQETSTKFALYPLGGGQYMDQIYAQIEAMKDHGVEVSGTHYATRLDGEAVNIFNGLEKVFIDMEESGSSHTVMTVSMSANSPSTKGGKANE</sequence>
<evidence type="ECO:0000313" key="3">
    <source>
        <dbReference type="EMBL" id="SDB84482.1"/>
    </source>
</evidence>
<name>A0A1G6GR10_9BACI</name>
<dbReference type="InterPro" id="IPR011522">
    <property type="entry name" value="Thiamin/HMP-bd_put_YkoF"/>
</dbReference>
<dbReference type="AlphaFoldDB" id="A0A1G6GR10"/>
<keyword evidence="4" id="KW-1185">Reference proteome</keyword>
<dbReference type="Proteomes" id="UP000242949">
    <property type="component" value="Unassembled WGS sequence"/>
</dbReference>
<dbReference type="RefSeq" id="WP_090792516.1">
    <property type="nucleotide sequence ID" value="NZ_FMYI01000001.1"/>
</dbReference>
<dbReference type="InterPro" id="IPR015835">
    <property type="entry name" value="HMP/thiamine-bd"/>
</dbReference>
<proteinExistence type="predicted"/>
<dbReference type="Gene3D" id="3.30.70.930">
    <property type="match status" value="2"/>
</dbReference>
<evidence type="ECO:0000259" key="2">
    <source>
        <dbReference type="Pfam" id="PF07615"/>
    </source>
</evidence>
<accession>A0A1G6GR10</accession>
<dbReference type="GO" id="GO:0030975">
    <property type="term" value="F:thiamine binding"/>
    <property type="evidence" value="ECO:0007669"/>
    <property type="project" value="InterPro"/>
</dbReference>
<dbReference type="OrthoDB" id="7767286at2"/>
<dbReference type="SUPFAM" id="SSF89957">
    <property type="entry name" value="MTH1187/YkoF-like"/>
    <property type="match status" value="1"/>
</dbReference>
<gene>
    <name evidence="3" type="ORF">SAMN05421734_101424</name>
</gene>
<feature type="binding site" evidence="1">
    <location>
        <position position="18"/>
    </location>
    <ligand>
        <name>thiamine</name>
        <dbReference type="ChEBI" id="CHEBI:18385"/>
    </ligand>
</feature>
<organism evidence="3 4">
    <name type="scientific">Pelagirhabdus alkalitolerans</name>
    <dbReference type="NCBI Taxonomy" id="1612202"/>
    <lineage>
        <taxon>Bacteria</taxon>
        <taxon>Bacillati</taxon>
        <taxon>Bacillota</taxon>
        <taxon>Bacilli</taxon>
        <taxon>Bacillales</taxon>
        <taxon>Bacillaceae</taxon>
        <taxon>Pelagirhabdus</taxon>
    </lineage>
</organism>
<feature type="domain" description="Thiamin/hydroxymethyl pyrimidine-binding YkoF putative" evidence="2">
    <location>
        <begin position="116"/>
        <end position="195"/>
    </location>
</feature>